<accession>A0A0R2EZL4</accession>
<evidence type="ECO:0000313" key="1">
    <source>
        <dbReference type="EMBL" id="KRN20619.1"/>
    </source>
</evidence>
<dbReference type="AlphaFoldDB" id="A0A0R2EZL4"/>
<dbReference type="EMBL" id="AYZM01000131">
    <property type="protein sequence ID" value="KRN20619.1"/>
    <property type="molecule type" value="Genomic_DNA"/>
</dbReference>
<gene>
    <name evidence="1" type="ORF">FD14_GL001404</name>
</gene>
<proteinExistence type="predicted"/>
<organism evidence="1 2">
    <name type="scientific">Secundilactobacillus similis DSM 23365 = JCM 2765</name>
    <dbReference type="NCBI Taxonomy" id="1423804"/>
    <lineage>
        <taxon>Bacteria</taxon>
        <taxon>Bacillati</taxon>
        <taxon>Bacillota</taxon>
        <taxon>Bacilli</taxon>
        <taxon>Lactobacillales</taxon>
        <taxon>Lactobacillaceae</taxon>
        <taxon>Secundilactobacillus</taxon>
    </lineage>
</organism>
<evidence type="ECO:0000313" key="2">
    <source>
        <dbReference type="Proteomes" id="UP000051442"/>
    </source>
</evidence>
<dbReference type="Gene3D" id="2.30.30.110">
    <property type="match status" value="1"/>
</dbReference>
<protein>
    <submittedName>
        <fullName evidence="1">Uncharacterized protein</fullName>
    </submittedName>
</protein>
<dbReference type="SUPFAM" id="SSF50118">
    <property type="entry name" value="Cell growth inhibitor/plasmid maintenance toxic component"/>
    <property type="match status" value="1"/>
</dbReference>
<keyword evidence="2" id="KW-1185">Reference proteome</keyword>
<dbReference type="PATRIC" id="fig|1423804.4.peg.1516"/>
<dbReference type="InterPro" id="IPR011067">
    <property type="entry name" value="Plasmid_toxin/cell-grow_inhib"/>
</dbReference>
<reference evidence="1 2" key="1">
    <citation type="journal article" date="2015" name="Genome Announc.">
        <title>Expanding the biotechnology potential of lactobacilli through comparative genomics of 213 strains and associated genera.</title>
        <authorList>
            <person name="Sun Z."/>
            <person name="Harris H.M."/>
            <person name="McCann A."/>
            <person name="Guo C."/>
            <person name="Argimon S."/>
            <person name="Zhang W."/>
            <person name="Yang X."/>
            <person name="Jeffery I.B."/>
            <person name="Cooney J.C."/>
            <person name="Kagawa T.F."/>
            <person name="Liu W."/>
            <person name="Song Y."/>
            <person name="Salvetti E."/>
            <person name="Wrobel A."/>
            <person name="Rasinkangas P."/>
            <person name="Parkhill J."/>
            <person name="Rea M.C."/>
            <person name="O'Sullivan O."/>
            <person name="Ritari J."/>
            <person name="Douillard F.P."/>
            <person name="Paul Ross R."/>
            <person name="Yang R."/>
            <person name="Briner A.E."/>
            <person name="Felis G.E."/>
            <person name="de Vos W.M."/>
            <person name="Barrangou R."/>
            <person name="Klaenhammer T.R."/>
            <person name="Caufield P.W."/>
            <person name="Cui Y."/>
            <person name="Zhang H."/>
            <person name="O'Toole P.W."/>
        </authorList>
    </citation>
    <scope>NUCLEOTIDE SEQUENCE [LARGE SCALE GENOMIC DNA]</scope>
    <source>
        <strain evidence="1 2">DSM 23365</strain>
    </source>
</reference>
<dbReference type="OrthoDB" id="1957237at2"/>
<dbReference type="RefSeq" id="WP_054734481.1">
    <property type="nucleotide sequence ID" value="NZ_AYZM01000131.1"/>
</dbReference>
<comment type="caution">
    <text evidence="1">The sequence shown here is derived from an EMBL/GenBank/DDBJ whole genome shotgun (WGS) entry which is preliminary data.</text>
</comment>
<sequence length="242" mass="27889">MTQTKTQQLFDKLKKLITHSHNRFKGVKVNDSLNIFADNLLNDWNTRNDEKQYLTYHRGTVVYVDFGLNVGAELSGPHYGIILNKHDNPVSAKVTVVPLTSKEGAFNIPLPTGLTKVLGEWYAVTGLVHSKNFQPVTPDTIFDLFAVSEEKRNNHGHSKTEQRMLERFNQYREETNLIKSELKKQLLDLEKISYFKIDNVATISKYRIQKPHHKFDALGRMTLPSDDMDLIDQQIVQHLLDK</sequence>
<name>A0A0R2EZL4_9LACO</name>
<dbReference type="Proteomes" id="UP000051442">
    <property type="component" value="Unassembled WGS sequence"/>
</dbReference>